<accession>A0A7U2ENY3</accession>
<dbReference type="VEuPathDB" id="FungiDB:JI435_400360"/>
<proteinExistence type="predicted"/>
<evidence type="ECO:0000313" key="1">
    <source>
        <dbReference type="EMBL" id="QRC90321.1"/>
    </source>
</evidence>
<dbReference type="AlphaFoldDB" id="A0A7U2ENY3"/>
<protein>
    <submittedName>
        <fullName evidence="1">Uncharacterized protein</fullName>
    </submittedName>
</protein>
<gene>
    <name evidence="1" type="ORF">JI435_400360</name>
</gene>
<name>A0A7U2ENY3_PHANO</name>
<keyword evidence="2" id="KW-1185">Reference proteome</keyword>
<evidence type="ECO:0000313" key="2">
    <source>
        <dbReference type="Proteomes" id="UP000663193"/>
    </source>
</evidence>
<organism evidence="1 2">
    <name type="scientific">Phaeosphaeria nodorum (strain SN15 / ATCC MYA-4574 / FGSC 10173)</name>
    <name type="common">Glume blotch fungus</name>
    <name type="synonym">Parastagonospora nodorum</name>
    <dbReference type="NCBI Taxonomy" id="321614"/>
    <lineage>
        <taxon>Eukaryota</taxon>
        <taxon>Fungi</taxon>
        <taxon>Dikarya</taxon>
        <taxon>Ascomycota</taxon>
        <taxon>Pezizomycotina</taxon>
        <taxon>Dothideomycetes</taxon>
        <taxon>Pleosporomycetidae</taxon>
        <taxon>Pleosporales</taxon>
        <taxon>Pleosporineae</taxon>
        <taxon>Phaeosphaeriaceae</taxon>
        <taxon>Parastagonospora</taxon>
    </lineage>
</organism>
<reference evidence="2" key="1">
    <citation type="journal article" date="2021" name="BMC Genomics">
        <title>Chromosome-level genome assembly and manually-curated proteome of model necrotroph Parastagonospora nodorum Sn15 reveals a genome-wide trove of candidate effector homologs, and redundancy of virulence-related functions within an accessory chromosome.</title>
        <authorList>
            <person name="Bertazzoni S."/>
            <person name="Jones D.A.B."/>
            <person name="Phan H.T."/>
            <person name="Tan K.-C."/>
            <person name="Hane J.K."/>
        </authorList>
    </citation>
    <scope>NUCLEOTIDE SEQUENCE [LARGE SCALE GENOMIC DNA]</scope>
    <source>
        <strain evidence="2">SN15 / ATCC MYA-4574 / FGSC 10173)</strain>
    </source>
</reference>
<sequence>MSKTLCGAPTFPLRASRSLAASQGCLFYDCAWLRRCTWTCSCIEISRWGVAS</sequence>
<dbReference type="EMBL" id="CP069023">
    <property type="protein sequence ID" value="QRC90321.1"/>
    <property type="molecule type" value="Genomic_DNA"/>
</dbReference>
<dbReference type="Proteomes" id="UP000663193">
    <property type="component" value="Chromosome 1"/>
</dbReference>